<keyword evidence="1" id="KW-1133">Transmembrane helix</keyword>
<protein>
    <submittedName>
        <fullName evidence="2">Uncharacterized protein</fullName>
    </submittedName>
</protein>
<organism evidence="2">
    <name type="scientific">Leptotrichia mesophila</name>
    <dbReference type="NCBI Taxonomy" id="3239303"/>
    <lineage>
        <taxon>Bacteria</taxon>
        <taxon>Fusobacteriati</taxon>
        <taxon>Fusobacteriota</taxon>
        <taxon>Fusobacteriia</taxon>
        <taxon>Fusobacteriales</taxon>
        <taxon>Leptotrichiaceae</taxon>
        <taxon>Leptotrichia</taxon>
    </lineage>
</organism>
<evidence type="ECO:0000313" key="2">
    <source>
        <dbReference type="EMBL" id="XDU65101.1"/>
    </source>
</evidence>
<accession>A0AB39VCJ5</accession>
<dbReference type="KEGG" id="lmes:AB8B23_02795"/>
<reference evidence="2" key="1">
    <citation type="submission" date="2024-07" db="EMBL/GenBank/DDBJ databases">
        <authorList>
            <person name="Li X.-J."/>
            <person name="Wang X."/>
        </authorList>
    </citation>
    <scope>NUCLEOTIDE SEQUENCE</scope>
    <source>
        <strain evidence="2">HSP-342</strain>
    </source>
</reference>
<evidence type="ECO:0000256" key="1">
    <source>
        <dbReference type="SAM" id="Phobius"/>
    </source>
</evidence>
<keyword evidence="1" id="KW-0472">Membrane</keyword>
<feature type="transmembrane region" description="Helical" evidence="1">
    <location>
        <begin position="21"/>
        <end position="40"/>
    </location>
</feature>
<name>A0AB39VCJ5_9FUSO</name>
<sequence>MLTKLSEYSEFFFSAEKCGRLAIGYCVAILPNILIIRINLYCKIRFCGNEQSYENKKKKHNSMKKYLLIKIYKK</sequence>
<dbReference type="EMBL" id="CP165646">
    <property type="protein sequence ID" value="XDU65101.1"/>
    <property type="molecule type" value="Genomic_DNA"/>
</dbReference>
<keyword evidence="1" id="KW-0812">Transmembrane</keyword>
<dbReference type="AlphaFoldDB" id="A0AB39VCJ5"/>
<proteinExistence type="predicted"/>
<gene>
    <name evidence="2" type="ORF">AB8B23_02795</name>
</gene>